<feature type="region of interest" description="Disordered" evidence="1">
    <location>
        <begin position="1"/>
        <end position="33"/>
    </location>
</feature>
<reference evidence="2" key="1">
    <citation type="journal article" date="2020" name="Fungal Divers.">
        <title>Resolving the Mortierellaceae phylogeny through synthesis of multi-gene phylogenetics and phylogenomics.</title>
        <authorList>
            <person name="Vandepol N."/>
            <person name="Liber J."/>
            <person name="Desiro A."/>
            <person name="Na H."/>
            <person name="Kennedy M."/>
            <person name="Barry K."/>
            <person name="Grigoriev I.V."/>
            <person name="Miller A.N."/>
            <person name="O'Donnell K."/>
            <person name="Stajich J.E."/>
            <person name="Bonito G."/>
        </authorList>
    </citation>
    <scope>NUCLEOTIDE SEQUENCE</scope>
    <source>
        <strain evidence="2">MES-2147</strain>
    </source>
</reference>
<comment type="caution">
    <text evidence="2">The sequence shown here is derived from an EMBL/GenBank/DDBJ whole genome shotgun (WGS) entry which is preliminary data.</text>
</comment>
<organism evidence="2 3">
    <name type="scientific">Modicella reniformis</name>
    <dbReference type="NCBI Taxonomy" id="1440133"/>
    <lineage>
        <taxon>Eukaryota</taxon>
        <taxon>Fungi</taxon>
        <taxon>Fungi incertae sedis</taxon>
        <taxon>Mucoromycota</taxon>
        <taxon>Mortierellomycotina</taxon>
        <taxon>Mortierellomycetes</taxon>
        <taxon>Mortierellales</taxon>
        <taxon>Mortierellaceae</taxon>
        <taxon>Modicella</taxon>
    </lineage>
</organism>
<dbReference type="EMBL" id="JAAAHW010006775">
    <property type="protein sequence ID" value="KAF9955196.1"/>
    <property type="molecule type" value="Genomic_DNA"/>
</dbReference>
<evidence type="ECO:0000313" key="2">
    <source>
        <dbReference type="EMBL" id="KAF9955196.1"/>
    </source>
</evidence>
<accession>A0A9P6IZY2</accession>
<sequence>MIRPDEISEEVVKPERYSPLPTRPSSFKSYNEKPGDEACRFFESSPSEPRKATFEGITREKRYGKDAAIIPEGTPTFKFVAEFKGHEVGYYIVHWRVNILEGFHLPNGLRFSVSVSYDAELEDTSGSFSVAMSSEELEKLVKNNPYDLELEELMVIQPHGEKATVELSLSNIESERRFQYSGLQVDFVEIRPFNAVEEGKSKHKLRQTGSPTCSVMLKNDGL</sequence>
<dbReference type="Proteomes" id="UP000749646">
    <property type="component" value="Unassembled WGS sequence"/>
</dbReference>
<gene>
    <name evidence="2" type="ORF">BGZ65_003547</name>
</gene>
<evidence type="ECO:0000313" key="3">
    <source>
        <dbReference type="Proteomes" id="UP000749646"/>
    </source>
</evidence>
<keyword evidence="3" id="KW-1185">Reference proteome</keyword>
<proteinExistence type="predicted"/>
<dbReference type="AlphaFoldDB" id="A0A9P6IZY2"/>
<dbReference type="OrthoDB" id="10569436at2759"/>
<evidence type="ECO:0000256" key="1">
    <source>
        <dbReference type="SAM" id="MobiDB-lite"/>
    </source>
</evidence>
<feature type="compositionally biased region" description="Basic and acidic residues" evidence="1">
    <location>
        <begin position="1"/>
        <end position="16"/>
    </location>
</feature>
<name>A0A9P6IZY2_9FUNG</name>
<protein>
    <submittedName>
        <fullName evidence="2">Uncharacterized protein</fullName>
    </submittedName>
</protein>